<keyword evidence="6 19" id="KW-0812">Transmembrane</keyword>
<dbReference type="AlphaFoldDB" id="A0A1L3JI35"/>
<reference evidence="20 21" key="1">
    <citation type="submission" date="2016-11" db="EMBL/GenBank/DDBJ databases">
        <title>Tenacibaculum sp. LPB0136, isolated from marine environment.</title>
        <authorList>
            <person name="Kim E."/>
            <person name="Yi H."/>
        </authorList>
    </citation>
    <scope>NUCLEOTIDE SEQUENCE [LARGE SCALE GENOMIC DNA]</scope>
    <source>
        <strain evidence="20 21">LPB0136</strain>
    </source>
</reference>
<dbReference type="STRING" id="1850252.LPB136_05030"/>
<evidence type="ECO:0000256" key="11">
    <source>
        <dbReference type="ARBA" id="ARBA00023098"/>
    </source>
</evidence>
<evidence type="ECO:0000313" key="21">
    <source>
        <dbReference type="Proteomes" id="UP000181898"/>
    </source>
</evidence>
<organism evidence="20 21">
    <name type="scientific">Tenacibaculum todarodis</name>
    <dbReference type="NCBI Taxonomy" id="1850252"/>
    <lineage>
        <taxon>Bacteria</taxon>
        <taxon>Pseudomonadati</taxon>
        <taxon>Bacteroidota</taxon>
        <taxon>Flavobacteriia</taxon>
        <taxon>Flavobacteriales</taxon>
        <taxon>Flavobacteriaceae</taxon>
        <taxon>Tenacibaculum</taxon>
    </lineage>
</organism>
<feature type="active site" description="Proton acceptor" evidence="15">
    <location>
        <position position="71"/>
    </location>
</feature>
<keyword evidence="18" id="KW-0479">Metal-binding</keyword>
<evidence type="ECO:0000256" key="1">
    <source>
        <dbReference type="ARBA" id="ARBA00004651"/>
    </source>
</evidence>
<dbReference type="Pfam" id="PF01219">
    <property type="entry name" value="DAGK_prokar"/>
    <property type="match status" value="1"/>
</dbReference>
<dbReference type="OrthoDB" id="1493837at2"/>
<evidence type="ECO:0000256" key="8">
    <source>
        <dbReference type="ARBA" id="ARBA00022777"/>
    </source>
</evidence>
<protein>
    <submittedName>
        <fullName evidence="20">Diacylglycerol kinase</fullName>
    </submittedName>
</protein>
<dbReference type="GO" id="GO:0046872">
    <property type="term" value="F:metal ion binding"/>
    <property type="evidence" value="ECO:0007669"/>
    <property type="project" value="UniProtKB-KW"/>
</dbReference>
<dbReference type="EMBL" id="CP018155">
    <property type="protein sequence ID" value="APG64762.1"/>
    <property type="molecule type" value="Genomic_DNA"/>
</dbReference>
<keyword evidence="5" id="KW-0808">Transferase</keyword>
<keyword evidence="11" id="KW-0443">Lipid metabolism</keyword>
<keyword evidence="4" id="KW-0444">Lipid biosynthesis</keyword>
<proteinExistence type="inferred from homology"/>
<feature type="transmembrane region" description="Helical" evidence="19">
    <location>
        <begin position="33"/>
        <end position="52"/>
    </location>
</feature>
<evidence type="ECO:0000256" key="14">
    <source>
        <dbReference type="ARBA" id="ARBA00023264"/>
    </source>
</evidence>
<keyword evidence="9 17" id="KW-0067">ATP-binding</keyword>
<evidence type="ECO:0000256" key="16">
    <source>
        <dbReference type="PIRSR" id="PIRSR600829-2"/>
    </source>
</evidence>
<keyword evidence="12 19" id="KW-0472">Membrane</keyword>
<comment type="subcellular location">
    <subcellularLocation>
        <location evidence="1">Cell membrane</location>
        <topology evidence="1">Multi-pass membrane protein</topology>
    </subcellularLocation>
</comment>
<keyword evidence="3" id="KW-1003">Cell membrane</keyword>
<evidence type="ECO:0000256" key="6">
    <source>
        <dbReference type="ARBA" id="ARBA00022692"/>
    </source>
</evidence>
<dbReference type="PANTHER" id="PTHR34299:SF1">
    <property type="entry name" value="DIACYLGLYCEROL KINASE"/>
    <property type="match status" value="1"/>
</dbReference>
<dbReference type="InterPro" id="IPR036945">
    <property type="entry name" value="DAGK_sf"/>
</dbReference>
<keyword evidence="7 17" id="KW-0547">Nucleotide-binding</keyword>
<keyword evidence="21" id="KW-1185">Reference proteome</keyword>
<dbReference type="GO" id="GO:0016301">
    <property type="term" value="F:kinase activity"/>
    <property type="evidence" value="ECO:0007669"/>
    <property type="project" value="UniProtKB-KW"/>
</dbReference>
<feature type="binding site" evidence="17">
    <location>
        <position position="30"/>
    </location>
    <ligand>
        <name>ATP</name>
        <dbReference type="ChEBI" id="CHEBI:30616"/>
    </ligand>
</feature>
<name>A0A1L3JI35_9FLAO</name>
<feature type="binding site" evidence="17">
    <location>
        <position position="78"/>
    </location>
    <ligand>
        <name>ATP</name>
        <dbReference type="ChEBI" id="CHEBI:30616"/>
    </ligand>
</feature>
<evidence type="ECO:0000256" key="3">
    <source>
        <dbReference type="ARBA" id="ARBA00022475"/>
    </source>
</evidence>
<evidence type="ECO:0000256" key="10">
    <source>
        <dbReference type="ARBA" id="ARBA00022989"/>
    </source>
</evidence>
<dbReference type="Proteomes" id="UP000181898">
    <property type="component" value="Chromosome"/>
</dbReference>
<evidence type="ECO:0000256" key="2">
    <source>
        <dbReference type="ARBA" id="ARBA00005967"/>
    </source>
</evidence>
<evidence type="ECO:0000256" key="17">
    <source>
        <dbReference type="PIRSR" id="PIRSR600829-3"/>
    </source>
</evidence>
<evidence type="ECO:0000256" key="4">
    <source>
        <dbReference type="ARBA" id="ARBA00022516"/>
    </source>
</evidence>
<evidence type="ECO:0000256" key="13">
    <source>
        <dbReference type="ARBA" id="ARBA00023209"/>
    </source>
</evidence>
<dbReference type="CDD" id="cd14265">
    <property type="entry name" value="UDPK_IM_like"/>
    <property type="match status" value="1"/>
</dbReference>
<dbReference type="Gene3D" id="1.10.287.3610">
    <property type="match status" value="1"/>
</dbReference>
<keyword evidence="8 20" id="KW-0418">Kinase</keyword>
<feature type="binding site" evidence="17">
    <location>
        <begin position="96"/>
        <end position="97"/>
    </location>
    <ligand>
        <name>ATP</name>
        <dbReference type="ChEBI" id="CHEBI:30616"/>
    </ligand>
</feature>
<accession>A0A1L3JI35</accession>
<evidence type="ECO:0000313" key="20">
    <source>
        <dbReference type="EMBL" id="APG64762.1"/>
    </source>
</evidence>
<dbReference type="RefSeq" id="WP_072555087.1">
    <property type="nucleotide sequence ID" value="NZ_CP018155.1"/>
</dbReference>
<evidence type="ECO:0000256" key="9">
    <source>
        <dbReference type="ARBA" id="ARBA00022840"/>
    </source>
</evidence>
<feature type="binding site" evidence="18">
    <location>
        <position position="78"/>
    </location>
    <ligand>
        <name>a divalent metal cation</name>
        <dbReference type="ChEBI" id="CHEBI:60240"/>
    </ligand>
</feature>
<evidence type="ECO:0000256" key="7">
    <source>
        <dbReference type="ARBA" id="ARBA00022741"/>
    </source>
</evidence>
<feature type="binding site" evidence="16">
    <location>
        <position position="71"/>
    </location>
    <ligand>
        <name>substrate</name>
    </ligand>
</feature>
<keyword evidence="18" id="KW-0460">Magnesium</keyword>
<comment type="cofactor">
    <cofactor evidence="18">
        <name>Mg(2+)</name>
        <dbReference type="ChEBI" id="CHEBI:18420"/>
    </cofactor>
    <text evidence="18">Mn(2+), Zn(2+), Cd(2+) and Co(2+) support activity to lesser extents.</text>
</comment>
<feature type="binding site" evidence="18">
    <location>
        <position position="30"/>
    </location>
    <ligand>
        <name>a divalent metal cation</name>
        <dbReference type="ChEBI" id="CHEBI:60240"/>
    </ligand>
</feature>
<comment type="similarity">
    <text evidence="2">Belongs to the bacterial diacylglycerol kinase family.</text>
</comment>
<feature type="transmembrane region" description="Helical" evidence="19">
    <location>
        <begin position="98"/>
        <end position="119"/>
    </location>
</feature>
<evidence type="ECO:0000256" key="18">
    <source>
        <dbReference type="PIRSR" id="PIRSR600829-4"/>
    </source>
</evidence>
<dbReference type="InterPro" id="IPR033717">
    <property type="entry name" value="UDPK"/>
</dbReference>
<gene>
    <name evidence="20" type="ORF">LPB136_05030</name>
</gene>
<evidence type="ECO:0000256" key="15">
    <source>
        <dbReference type="PIRSR" id="PIRSR600829-1"/>
    </source>
</evidence>
<keyword evidence="10 19" id="KW-1133">Transmembrane helix</keyword>
<keyword evidence="14" id="KW-1208">Phospholipid metabolism</keyword>
<evidence type="ECO:0000256" key="5">
    <source>
        <dbReference type="ARBA" id="ARBA00022679"/>
    </source>
</evidence>
<dbReference type="KEGG" id="ten:LPB136_05030"/>
<dbReference type="GO" id="GO:0008654">
    <property type="term" value="P:phospholipid biosynthetic process"/>
    <property type="evidence" value="ECO:0007669"/>
    <property type="project" value="UniProtKB-KW"/>
</dbReference>
<sequence>MKNPNDGFIRGRLRSMKFALRGMWLLLTTEDSIKAQSFFALIAIIAGFYFNISSFEWMAQLLVIGLVLVAEAVNTAVEEVADFIHPDYHKKIGLIKDIAAGAPAIAALISLAIAAIIYLPKITELLA</sequence>
<dbReference type="InterPro" id="IPR000829">
    <property type="entry name" value="DAGK"/>
</dbReference>
<keyword evidence="13" id="KW-0594">Phospholipid biosynthesis</keyword>
<evidence type="ECO:0000256" key="19">
    <source>
        <dbReference type="SAM" id="Phobius"/>
    </source>
</evidence>
<evidence type="ECO:0000256" key="12">
    <source>
        <dbReference type="ARBA" id="ARBA00023136"/>
    </source>
</evidence>
<dbReference type="GO" id="GO:0005524">
    <property type="term" value="F:ATP binding"/>
    <property type="evidence" value="ECO:0007669"/>
    <property type="project" value="UniProtKB-KW"/>
</dbReference>
<dbReference type="GO" id="GO:0005886">
    <property type="term" value="C:plasma membrane"/>
    <property type="evidence" value="ECO:0007669"/>
    <property type="project" value="UniProtKB-SubCell"/>
</dbReference>
<dbReference type="PANTHER" id="PTHR34299">
    <property type="entry name" value="DIACYLGLYCEROL KINASE"/>
    <property type="match status" value="1"/>
</dbReference>